<dbReference type="NCBIfam" id="TIGR01958">
    <property type="entry name" value="nuoE_fam"/>
    <property type="match status" value="1"/>
</dbReference>
<evidence type="ECO:0000256" key="5">
    <source>
        <dbReference type="ARBA" id="ARBA00023014"/>
    </source>
</evidence>
<dbReference type="Proteomes" id="UP000220102">
    <property type="component" value="Unassembled WGS sequence"/>
</dbReference>
<accession>A0A2A8CX48</accession>
<dbReference type="SUPFAM" id="SSF52833">
    <property type="entry name" value="Thioredoxin-like"/>
    <property type="match status" value="1"/>
</dbReference>
<reference evidence="8 9" key="1">
    <citation type="submission" date="2017-10" db="EMBL/GenBank/DDBJ databases">
        <title>Draft genome of Longibacter Salinarum.</title>
        <authorList>
            <person name="Goh K.M."/>
            <person name="Shamsir M.S."/>
            <person name="Lim S.W."/>
        </authorList>
    </citation>
    <scope>NUCLEOTIDE SEQUENCE [LARGE SCALE GENOMIC DNA]</scope>
    <source>
        <strain evidence="8 9">KCTC 52045</strain>
    </source>
</reference>
<protein>
    <submittedName>
        <fullName evidence="8">NADH-quinone oxidoreductase subunit E</fullName>
    </submittedName>
</protein>
<organism evidence="8 9">
    <name type="scientific">Longibacter salinarum</name>
    <dbReference type="NCBI Taxonomy" id="1850348"/>
    <lineage>
        <taxon>Bacteria</taxon>
        <taxon>Pseudomonadati</taxon>
        <taxon>Rhodothermota</taxon>
        <taxon>Rhodothermia</taxon>
        <taxon>Rhodothermales</taxon>
        <taxon>Salisaetaceae</taxon>
        <taxon>Longibacter</taxon>
    </lineage>
</organism>
<evidence type="ECO:0000256" key="3">
    <source>
        <dbReference type="ARBA" id="ARBA00022723"/>
    </source>
</evidence>
<evidence type="ECO:0000256" key="6">
    <source>
        <dbReference type="ARBA" id="ARBA00034078"/>
    </source>
</evidence>
<evidence type="ECO:0000256" key="2">
    <source>
        <dbReference type="ARBA" id="ARBA00022714"/>
    </source>
</evidence>
<dbReference type="FunFam" id="1.10.10.1590:FF:000001">
    <property type="entry name" value="NADH-quinone oxidoreductase subunit E"/>
    <property type="match status" value="1"/>
</dbReference>
<evidence type="ECO:0000256" key="7">
    <source>
        <dbReference type="SAM" id="MobiDB-lite"/>
    </source>
</evidence>
<dbReference type="Gene3D" id="1.10.10.1590">
    <property type="entry name" value="NADH-quinone oxidoreductase subunit E"/>
    <property type="match status" value="1"/>
</dbReference>
<dbReference type="RefSeq" id="WP_098075754.1">
    <property type="nucleotide sequence ID" value="NZ_PDEQ01000005.1"/>
</dbReference>
<proteinExistence type="inferred from homology"/>
<evidence type="ECO:0000256" key="1">
    <source>
        <dbReference type="ARBA" id="ARBA00010643"/>
    </source>
</evidence>
<dbReference type="PANTHER" id="PTHR10371">
    <property type="entry name" value="NADH DEHYDROGENASE UBIQUINONE FLAVOPROTEIN 2, MITOCHONDRIAL"/>
    <property type="match status" value="1"/>
</dbReference>
<dbReference type="Gene3D" id="3.40.30.10">
    <property type="entry name" value="Glutaredoxin"/>
    <property type="match status" value="1"/>
</dbReference>
<comment type="similarity">
    <text evidence="1">Belongs to the complex I 24 kDa subunit family.</text>
</comment>
<dbReference type="GO" id="GO:0003954">
    <property type="term" value="F:NADH dehydrogenase activity"/>
    <property type="evidence" value="ECO:0007669"/>
    <property type="project" value="TreeGrafter"/>
</dbReference>
<dbReference type="CDD" id="cd03064">
    <property type="entry name" value="TRX_Fd_NuoE"/>
    <property type="match status" value="1"/>
</dbReference>
<keyword evidence="5" id="KW-0411">Iron-sulfur</keyword>
<feature type="region of interest" description="Disordered" evidence="7">
    <location>
        <begin position="189"/>
        <end position="225"/>
    </location>
</feature>
<dbReference type="PROSITE" id="PS01099">
    <property type="entry name" value="COMPLEX1_24K"/>
    <property type="match status" value="1"/>
</dbReference>
<name>A0A2A8CX48_9BACT</name>
<dbReference type="AlphaFoldDB" id="A0A2A8CX48"/>
<dbReference type="OrthoDB" id="9807941at2"/>
<dbReference type="PANTHER" id="PTHR10371:SF3">
    <property type="entry name" value="NADH DEHYDROGENASE [UBIQUINONE] FLAVOPROTEIN 2, MITOCHONDRIAL"/>
    <property type="match status" value="1"/>
</dbReference>
<dbReference type="InterPro" id="IPR042128">
    <property type="entry name" value="NuoE_dom"/>
</dbReference>
<dbReference type="GO" id="GO:0051537">
    <property type="term" value="F:2 iron, 2 sulfur cluster binding"/>
    <property type="evidence" value="ECO:0007669"/>
    <property type="project" value="UniProtKB-KW"/>
</dbReference>
<dbReference type="GO" id="GO:0046872">
    <property type="term" value="F:metal ion binding"/>
    <property type="evidence" value="ECO:0007669"/>
    <property type="project" value="UniProtKB-KW"/>
</dbReference>
<feature type="compositionally biased region" description="Polar residues" evidence="7">
    <location>
        <begin position="212"/>
        <end position="225"/>
    </location>
</feature>
<dbReference type="EMBL" id="PDEQ01000005">
    <property type="protein sequence ID" value="PEN13164.1"/>
    <property type="molecule type" value="Genomic_DNA"/>
</dbReference>
<gene>
    <name evidence="8" type="ORF">CRI94_10985</name>
</gene>
<keyword evidence="4" id="KW-0408">Iron</keyword>
<sequence length="225" mass="25719">MSQFDIQRPVVELPDQNPDPVFSEDELVWTDEEKEQIDRYKAQYPEPDAAIMRVLWIAQEKFGFLPPEVIQLCADTLDMPFSKAFGVATFYTQYYKEEQGKFVLDVCTCFTCQFTGGYDILHYLEEKLDIHAGETTDDGMFTLQEVECLGCCGSAPMMQVTNGPYVHNLTKEKVDELVDKLKKGEMPKFTSVTLPQDEDEMGGNRRSDAETTETYKTQPRSEAIK</sequence>
<evidence type="ECO:0000313" key="9">
    <source>
        <dbReference type="Proteomes" id="UP000220102"/>
    </source>
</evidence>
<comment type="caution">
    <text evidence="8">The sequence shown here is derived from an EMBL/GenBank/DDBJ whole genome shotgun (WGS) entry which is preliminary data.</text>
</comment>
<dbReference type="Pfam" id="PF01257">
    <property type="entry name" value="2Fe-2S_thioredx"/>
    <property type="match status" value="1"/>
</dbReference>
<dbReference type="InterPro" id="IPR036249">
    <property type="entry name" value="Thioredoxin-like_sf"/>
</dbReference>
<comment type="cofactor">
    <cofactor evidence="6">
        <name>[2Fe-2S] cluster</name>
        <dbReference type="ChEBI" id="CHEBI:190135"/>
    </cofactor>
</comment>
<evidence type="ECO:0000313" key="8">
    <source>
        <dbReference type="EMBL" id="PEN13164.1"/>
    </source>
</evidence>
<dbReference type="InterPro" id="IPR002023">
    <property type="entry name" value="NuoE-like"/>
</dbReference>
<keyword evidence="3" id="KW-0479">Metal-binding</keyword>
<keyword evidence="2" id="KW-0001">2Fe-2S</keyword>
<keyword evidence="9" id="KW-1185">Reference proteome</keyword>
<evidence type="ECO:0000256" key="4">
    <source>
        <dbReference type="ARBA" id="ARBA00023004"/>
    </source>
</evidence>
<dbReference type="InterPro" id="IPR041921">
    <property type="entry name" value="NuoE_N"/>
</dbReference>